<keyword evidence="1" id="KW-0812">Transmembrane</keyword>
<keyword evidence="1" id="KW-0472">Membrane</keyword>
<dbReference type="EMBL" id="FRAP01000007">
    <property type="protein sequence ID" value="SHK50240.1"/>
    <property type="molecule type" value="Genomic_DNA"/>
</dbReference>
<dbReference type="RefSeq" id="WP_073456932.1">
    <property type="nucleotide sequence ID" value="NZ_FRAP01000007.1"/>
</dbReference>
<sequence>MLPHWAAGNRFEITALQVLTFSTGVADAVGYLALDKVFTGNMTGNVVILGMGAAGADDLPVVGPLIALLAFVVGAAIGGRALRGAPTGWTPRCTALLVPVALAFAAAAVMLAVVPVTVGTVEAFSITAVLAAAMGLQAAVARKIGIRDLTTVVVTSTLAGLAADSRLAGRVDQPWLRRAGAVGLIATGALVGALLIGLQVWAGVAVPAILTALVAAAAWHVLRVRAAHEGSVVATR</sequence>
<dbReference type="PANTHER" id="PTHR37314">
    <property type="entry name" value="SLR0142 PROTEIN"/>
    <property type="match status" value="1"/>
</dbReference>
<keyword evidence="1" id="KW-1133">Transmembrane helix</keyword>
<dbReference type="OrthoDB" id="4272751at2"/>
<evidence type="ECO:0000313" key="3">
    <source>
        <dbReference type="Proteomes" id="UP000184363"/>
    </source>
</evidence>
<dbReference type="Proteomes" id="UP000184363">
    <property type="component" value="Unassembled WGS sequence"/>
</dbReference>
<gene>
    <name evidence="2" type="ORF">SAMN05443637_10764</name>
</gene>
<dbReference type="AlphaFoldDB" id="A0A1M6SZZ4"/>
<name>A0A1M6SZZ4_PSETH</name>
<feature type="transmembrane region" description="Helical" evidence="1">
    <location>
        <begin position="179"/>
        <end position="198"/>
    </location>
</feature>
<dbReference type="PANTHER" id="PTHR37314:SF4">
    <property type="entry name" value="UPF0700 TRANSMEMBRANE PROTEIN YOAK"/>
    <property type="match status" value="1"/>
</dbReference>
<organism evidence="2 3">
    <name type="scientific">Pseudonocardia thermophila</name>
    <dbReference type="NCBI Taxonomy" id="1848"/>
    <lineage>
        <taxon>Bacteria</taxon>
        <taxon>Bacillati</taxon>
        <taxon>Actinomycetota</taxon>
        <taxon>Actinomycetes</taxon>
        <taxon>Pseudonocardiales</taxon>
        <taxon>Pseudonocardiaceae</taxon>
        <taxon>Pseudonocardia</taxon>
    </lineage>
</organism>
<feature type="transmembrane region" description="Helical" evidence="1">
    <location>
        <begin position="94"/>
        <end position="117"/>
    </location>
</feature>
<evidence type="ECO:0000256" key="1">
    <source>
        <dbReference type="SAM" id="Phobius"/>
    </source>
</evidence>
<feature type="transmembrane region" description="Helical" evidence="1">
    <location>
        <begin position="61"/>
        <end position="82"/>
    </location>
</feature>
<evidence type="ECO:0000313" key="2">
    <source>
        <dbReference type="EMBL" id="SHK50240.1"/>
    </source>
</evidence>
<dbReference type="InterPro" id="IPR010699">
    <property type="entry name" value="DUF1275"/>
</dbReference>
<dbReference type="Pfam" id="PF06912">
    <property type="entry name" value="DUF1275"/>
    <property type="match status" value="1"/>
</dbReference>
<keyword evidence="3" id="KW-1185">Reference proteome</keyword>
<feature type="transmembrane region" description="Helical" evidence="1">
    <location>
        <begin position="204"/>
        <end position="222"/>
    </location>
</feature>
<reference evidence="2 3" key="1">
    <citation type="submission" date="2016-11" db="EMBL/GenBank/DDBJ databases">
        <authorList>
            <person name="Jaros S."/>
            <person name="Januszkiewicz K."/>
            <person name="Wedrychowicz H."/>
        </authorList>
    </citation>
    <scope>NUCLEOTIDE SEQUENCE [LARGE SCALE GENOMIC DNA]</scope>
    <source>
        <strain evidence="2 3">DSM 43832</strain>
    </source>
</reference>
<proteinExistence type="predicted"/>
<accession>A0A1M6SZZ4</accession>
<feature type="transmembrane region" description="Helical" evidence="1">
    <location>
        <begin position="123"/>
        <end position="141"/>
    </location>
</feature>
<protein>
    <submittedName>
        <fullName evidence="2">Uncharacterized membrane protein YoaK, UPF0700 family</fullName>
    </submittedName>
</protein>